<protein>
    <submittedName>
        <fullName evidence="2">Uncharacterized protein</fullName>
    </submittedName>
</protein>
<accession>A0A6A6AP39</accession>
<dbReference type="GeneID" id="54405181"/>
<evidence type="ECO:0000313" key="2">
    <source>
        <dbReference type="EMBL" id="KAF2132908.1"/>
    </source>
</evidence>
<proteinExistence type="predicted"/>
<dbReference type="EMBL" id="ML977500">
    <property type="protein sequence ID" value="KAF2132908.1"/>
    <property type="molecule type" value="Genomic_DNA"/>
</dbReference>
<evidence type="ECO:0000256" key="1">
    <source>
        <dbReference type="SAM" id="MobiDB-lite"/>
    </source>
</evidence>
<dbReference type="Proteomes" id="UP000799771">
    <property type="component" value="Unassembled WGS sequence"/>
</dbReference>
<gene>
    <name evidence="2" type="ORF">P153DRAFT_309696</name>
</gene>
<keyword evidence="3" id="KW-1185">Reference proteome</keyword>
<reference evidence="2" key="1">
    <citation type="journal article" date="2020" name="Stud. Mycol.">
        <title>101 Dothideomycetes genomes: a test case for predicting lifestyles and emergence of pathogens.</title>
        <authorList>
            <person name="Haridas S."/>
            <person name="Albert R."/>
            <person name="Binder M."/>
            <person name="Bloem J."/>
            <person name="Labutti K."/>
            <person name="Salamov A."/>
            <person name="Andreopoulos B."/>
            <person name="Baker S."/>
            <person name="Barry K."/>
            <person name="Bills G."/>
            <person name="Bluhm B."/>
            <person name="Cannon C."/>
            <person name="Castanera R."/>
            <person name="Culley D."/>
            <person name="Daum C."/>
            <person name="Ezra D."/>
            <person name="Gonzalez J."/>
            <person name="Henrissat B."/>
            <person name="Kuo A."/>
            <person name="Liang C."/>
            <person name="Lipzen A."/>
            <person name="Lutzoni F."/>
            <person name="Magnuson J."/>
            <person name="Mondo S."/>
            <person name="Nolan M."/>
            <person name="Ohm R."/>
            <person name="Pangilinan J."/>
            <person name="Park H.-J."/>
            <person name="Ramirez L."/>
            <person name="Alfaro M."/>
            <person name="Sun H."/>
            <person name="Tritt A."/>
            <person name="Yoshinaga Y."/>
            <person name="Zwiers L.-H."/>
            <person name="Turgeon B."/>
            <person name="Goodwin S."/>
            <person name="Spatafora J."/>
            <person name="Crous P."/>
            <person name="Grigoriev I."/>
        </authorList>
    </citation>
    <scope>NUCLEOTIDE SEQUENCE</scope>
    <source>
        <strain evidence="2">CBS 119687</strain>
    </source>
</reference>
<organism evidence="2 3">
    <name type="scientific">Dothidotthia symphoricarpi CBS 119687</name>
    <dbReference type="NCBI Taxonomy" id="1392245"/>
    <lineage>
        <taxon>Eukaryota</taxon>
        <taxon>Fungi</taxon>
        <taxon>Dikarya</taxon>
        <taxon>Ascomycota</taxon>
        <taxon>Pezizomycotina</taxon>
        <taxon>Dothideomycetes</taxon>
        <taxon>Pleosporomycetidae</taxon>
        <taxon>Pleosporales</taxon>
        <taxon>Dothidotthiaceae</taxon>
        <taxon>Dothidotthia</taxon>
    </lineage>
</organism>
<dbReference type="OrthoDB" id="3800288at2759"/>
<sequence length="165" mass="18751">MSDPDPPAKPYRRRYLDALKDFENGDMEKCIVVTKFNLSDITLPPYYVIKNCILLASALDNWDDADVWRLAAEQAYITSFREANRKQDTNSLETLQDLRAELDTLNKFRQEDMAILVDDETSNSDMSGEEDEDEDEDEDKDEGAAELEDGASLAVAKDEDELASR</sequence>
<feature type="compositionally biased region" description="Acidic residues" evidence="1">
    <location>
        <begin position="117"/>
        <end position="149"/>
    </location>
</feature>
<evidence type="ECO:0000313" key="3">
    <source>
        <dbReference type="Proteomes" id="UP000799771"/>
    </source>
</evidence>
<name>A0A6A6AP39_9PLEO</name>
<dbReference type="AlphaFoldDB" id="A0A6A6AP39"/>
<feature type="region of interest" description="Disordered" evidence="1">
    <location>
        <begin position="116"/>
        <end position="165"/>
    </location>
</feature>
<dbReference type="RefSeq" id="XP_033527295.1">
    <property type="nucleotide sequence ID" value="XM_033664749.1"/>
</dbReference>